<dbReference type="SUPFAM" id="SSF144232">
    <property type="entry name" value="HIT/MYND zinc finger-like"/>
    <property type="match status" value="1"/>
</dbReference>
<evidence type="ECO:0000256" key="2">
    <source>
        <dbReference type="ARBA" id="ARBA00022771"/>
    </source>
</evidence>
<dbReference type="AlphaFoldDB" id="A0A409VT43"/>
<protein>
    <recommendedName>
        <fullName evidence="5">MYND-type domain-containing protein</fullName>
    </recommendedName>
</protein>
<keyword evidence="1" id="KW-0479">Metal-binding</keyword>
<evidence type="ECO:0000256" key="4">
    <source>
        <dbReference type="PROSITE-ProRule" id="PRU00134"/>
    </source>
</evidence>
<gene>
    <name evidence="6" type="ORF">CVT26_002455</name>
</gene>
<evidence type="ECO:0000259" key="5">
    <source>
        <dbReference type="PROSITE" id="PS50865"/>
    </source>
</evidence>
<feature type="domain" description="MYND-type" evidence="5">
    <location>
        <begin position="23"/>
        <end position="64"/>
    </location>
</feature>
<dbReference type="InParanoid" id="A0A409VT43"/>
<dbReference type="GO" id="GO:0008270">
    <property type="term" value="F:zinc ion binding"/>
    <property type="evidence" value="ECO:0007669"/>
    <property type="project" value="UniProtKB-KW"/>
</dbReference>
<keyword evidence="7" id="KW-1185">Reference proteome</keyword>
<keyword evidence="2 4" id="KW-0863">Zinc-finger</keyword>
<dbReference type="EMBL" id="NHYE01005573">
    <property type="protein sequence ID" value="PPQ69417.1"/>
    <property type="molecule type" value="Genomic_DNA"/>
</dbReference>
<dbReference type="Proteomes" id="UP000284706">
    <property type="component" value="Unassembled WGS sequence"/>
</dbReference>
<organism evidence="6 7">
    <name type="scientific">Gymnopilus dilepis</name>
    <dbReference type="NCBI Taxonomy" id="231916"/>
    <lineage>
        <taxon>Eukaryota</taxon>
        <taxon>Fungi</taxon>
        <taxon>Dikarya</taxon>
        <taxon>Basidiomycota</taxon>
        <taxon>Agaricomycotina</taxon>
        <taxon>Agaricomycetes</taxon>
        <taxon>Agaricomycetidae</taxon>
        <taxon>Agaricales</taxon>
        <taxon>Agaricineae</taxon>
        <taxon>Hymenogastraceae</taxon>
        <taxon>Gymnopilus</taxon>
    </lineage>
</organism>
<evidence type="ECO:0000313" key="7">
    <source>
        <dbReference type="Proteomes" id="UP000284706"/>
    </source>
</evidence>
<name>A0A409VT43_9AGAR</name>
<dbReference type="PROSITE" id="PS50865">
    <property type="entry name" value="ZF_MYND_2"/>
    <property type="match status" value="1"/>
</dbReference>
<evidence type="ECO:0000256" key="1">
    <source>
        <dbReference type="ARBA" id="ARBA00022723"/>
    </source>
</evidence>
<evidence type="ECO:0000313" key="6">
    <source>
        <dbReference type="EMBL" id="PPQ69417.1"/>
    </source>
</evidence>
<dbReference type="InterPro" id="IPR002893">
    <property type="entry name" value="Znf_MYND"/>
</dbReference>
<dbReference type="OrthoDB" id="432970at2759"/>
<proteinExistence type="predicted"/>
<comment type="caution">
    <text evidence="6">The sequence shown here is derived from an EMBL/GenBank/DDBJ whole genome shotgun (WGS) entry which is preliminary data.</text>
</comment>
<sequence>MSTSSNHLRSYCRLGSHRGYRLCDQCGSVESATLKLKLCGACLTTQYCSRTCQRLHWAYHKTICRHTVALIQQASEDAPKQTIGGQDLVKDLRRFASAYSTLLGWAGFQGLQLTILPHKISEEALLIVLQYRPHVQAHCRFILSATYIVPQTFICDPLVNDEIRRRDERCRLNAGIGAMVVIIQCESTSEVMPFEVDAPQDIDWAICSDWAAVLAESISMGRTDFQPVRVSH</sequence>
<dbReference type="Gene3D" id="6.10.140.2220">
    <property type="match status" value="1"/>
</dbReference>
<keyword evidence="3" id="KW-0862">Zinc</keyword>
<reference evidence="6 7" key="1">
    <citation type="journal article" date="2018" name="Evol. Lett.">
        <title>Horizontal gene cluster transfer increased hallucinogenic mushroom diversity.</title>
        <authorList>
            <person name="Reynolds H.T."/>
            <person name="Vijayakumar V."/>
            <person name="Gluck-Thaler E."/>
            <person name="Korotkin H.B."/>
            <person name="Matheny P.B."/>
            <person name="Slot J.C."/>
        </authorList>
    </citation>
    <scope>NUCLEOTIDE SEQUENCE [LARGE SCALE GENOMIC DNA]</scope>
    <source>
        <strain evidence="6 7">SRW20</strain>
    </source>
</reference>
<dbReference type="Pfam" id="PF01753">
    <property type="entry name" value="zf-MYND"/>
    <property type="match status" value="1"/>
</dbReference>
<evidence type="ECO:0000256" key="3">
    <source>
        <dbReference type="ARBA" id="ARBA00022833"/>
    </source>
</evidence>
<dbReference type="PROSITE" id="PS01360">
    <property type="entry name" value="ZF_MYND_1"/>
    <property type="match status" value="1"/>
</dbReference>
<accession>A0A409VT43</accession>